<evidence type="ECO:0000256" key="1">
    <source>
        <dbReference type="SAM" id="SignalP"/>
    </source>
</evidence>
<gene>
    <name evidence="2" type="ORF">C8F04DRAFT_1259487</name>
</gene>
<feature type="chain" id="PRO_5042120541" evidence="1">
    <location>
        <begin position="24"/>
        <end position="49"/>
    </location>
</feature>
<keyword evidence="1" id="KW-0732">Signal</keyword>
<comment type="caution">
    <text evidence="2">The sequence shown here is derived from an EMBL/GenBank/DDBJ whole genome shotgun (WGS) entry which is preliminary data.</text>
</comment>
<evidence type="ECO:0000313" key="3">
    <source>
        <dbReference type="Proteomes" id="UP001218188"/>
    </source>
</evidence>
<sequence length="49" mass="5190">MFNLKSLIIVTVACLIASTQVSAECDPCVPIPPRDLSNVQVIAGRVCCT</sequence>
<proteinExistence type="predicted"/>
<accession>A0AAD6X313</accession>
<feature type="signal peptide" evidence="1">
    <location>
        <begin position="1"/>
        <end position="23"/>
    </location>
</feature>
<name>A0AAD6X313_9AGAR</name>
<keyword evidence="3" id="KW-1185">Reference proteome</keyword>
<organism evidence="2 3">
    <name type="scientific">Mycena alexandri</name>
    <dbReference type="NCBI Taxonomy" id="1745969"/>
    <lineage>
        <taxon>Eukaryota</taxon>
        <taxon>Fungi</taxon>
        <taxon>Dikarya</taxon>
        <taxon>Basidiomycota</taxon>
        <taxon>Agaricomycotina</taxon>
        <taxon>Agaricomycetes</taxon>
        <taxon>Agaricomycetidae</taxon>
        <taxon>Agaricales</taxon>
        <taxon>Marasmiineae</taxon>
        <taxon>Mycenaceae</taxon>
        <taxon>Mycena</taxon>
    </lineage>
</organism>
<reference evidence="2" key="1">
    <citation type="submission" date="2023-03" db="EMBL/GenBank/DDBJ databases">
        <title>Massive genome expansion in bonnet fungi (Mycena s.s.) driven by repeated elements and novel gene families across ecological guilds.</title>
        <authorList>
            <consortium name="Lawrence Berkeley National Laboratory"/>
            <person name="Harder C.B."/>
            <person name="Miyauchi S."/>
            <person name="Viragh M."/>
            <person name="Kuo A."/>
            <person name="Thoen E."/>
            <person name="Andreopoulos B."/>
            <person name="Lu D."/>
            <person name="Skrede I."/>
            <person name="Drula E."/>
            <person name="Henrissat B."/>
            <person name="Morin E."/>
            <person name="Kohler A."/>
            <person name="Barry K."/>
            <person name="LaButti K."/>
            <person name="Morin E."/>
            <person name="Salamov A."/>
            <person name="Lipzen A."/>
            <person name="Mereny Z."/>
            <person name="Hegedus B."/>
            <person name="Baldrian P."/>
            <person name="Stursova M."/>
            <person name="Weitz H."/>
            <person name="Taylor A."/>
            <person name="Grigoriev I.V."/>
            <person name="Nagy L.G."/>
            <person name="Martin F."/>
            <person name="Kauserud H."/>
        </authorList>
    </citation>
    <scope>NUCLEOTIDE SEQUENCE</scope>
    <source>
        <strain evidence="2">CBHHK200</strain>
    </source>
</reference>
<dbReference type="AlphaFoldDB" id="A0AAD6X313"/>
<dbReference type="Proteomes" id="UP001218188">
    <property type="component" value="Unassembled WGS sequence"/>
</dbReference>
<dbReference type="EMBL" id="JARJCM010000054">
    <property type="protein sequence ID" value="KAJ7034807.1"/>
    <property type="molecule type" value="Genomic_DNA"/>
</dbReference>
<evidence type="ECO:0000313" key="2">
    <source>
        <dbReference type="EMBL" id="KAJ7034807.1"/>
    </source>
</evidence>
<protein>
    <submittedName>
        <fullName evidence="2">Uncharacterized protein</fullName>
    </submittedName>
</protein>